<dbReference type="GO" id="GO:0016491">
    <property type="term" value="F:oxidoreductase activity"/>
    <property type="evidence" value="ECO:0007669"/>
    <property type="project" value="UniProtKB-KW"/>
</dbReference>
<dbReference type="PANTHER" id="PTHR43180:SF31">
    <property type="entry name" value="CHAIN DEHYDROGENASE_REDUCTASE, PUTATIVE (AFU_ORTHOLOGUE AFUA_2G16570)-RELATED"/>
    <property type="match status" value="1"/>
</dbReference>
<name>A0A6A6F6S6_9PEZI</name>
<dbReference type="AlphaFoldDB" id="A0A6A6F6S6"/>
<dbReference type="PROSITE" id="PS00061">
    <property type="entry name" value="ADH_SHORT"/>
    <property type="match status" value="1"/>
</dbReference>
<dbReference type="PRINTS" id="PR00081">
    <property type="entry name" value="GDHRDH"/>
</dbReference>
<evidence type="ECO:0008006" key="7">
    <source>
        <dbReference type="Google" id="ProtNLM"/>
    </source>
</evidence>
<evidence type="ECO:0000256" key="4">
    <source>
        <dbReference type="SAM" id="MobiDB-lite"/>
    </source>
</evidence>
<evidence type="ECO:0000313" key="5">
    <source>
        <dbReference type="EMBL" id="KAF2209163.1"/>
    </source>
</evidence>
<comment type="similarity">
    <text evidence="1">Belongs to the short-chain dehydrogenases/reductases (SDR) family.</text>
</comment>
<evidence type="ECO:0000256" key="2">
    <source>
        <dbReference type="ARBA" id="ARBA00022857"/>
    </source>
</evidence>
<dbReference type="EMBL" id="ML992688">
    <property type="protein sequence ID" value="KAF2209163.1"/>
    <property type="molecule type" value="Genomic_DNA"/>
</dbReference>
<keyword evidence="6" id="KW-1185">Reference proteome</keyword>
<dbReference type="OrthoDB" id="5371740at2759"/>
<evidence type="ECO:0000313" key="6">
    <source>
        <dbReference type="Proteomes" id="UP000799539"/>
    </source>
</evidence>
<evidence type="ECO:0000256" key="3">
    <source>
        <dbReference type="ARBA" id="ARBA00023002"/>
    </source>
</evidence>
<accession>A0A6A6F6S6</accession>
<evidence type="ECO:0000256" key="1">
    <source>
        <dbReference type="ARBA" id="ARBA00006484"/>
    </source>
</evidence>
<protein>
    <recommendedName>
        <fullName evidence="7">5'-hydroxyaverantin dehydrogenase</fullName>
    </recommendedName>
</protein>
<dbReference type="InterPro" id="IPR020904">
    <property type="entry name" value="Sc_DH/Rdtase_CS"/>
</dbReference>
<dbReference type="InterPro" id="IPR002347">
    <property type="entry name" value="SDR_fam"/>
</dbReference>
<feature type="region of interest" description="Disordered" evidence="4">
    <location>
        <begin position="1"/>
        <end position="20"/>
    </location>
</feature>
<gene>
    <name evidence="5" type="ORF">CERZMDRAFT_114110</name>
</gene>
<dbReference type="PANTHER" id="PTHR43180">
    <property type="entry name" value="3-OXOACYL-(ACYL-CARRIER-PROTEIN) REDUCTASE (AFU_ORTHOLOGUE AFUA_6G11210)"/>
    <property type="match status" value="1"/>
</dbReference>
<proteinExistence type="inferred from homology"/>
<dbReference type="Pfam" id="PF00106">
    <property type="entry name" value="adh_short"/>
    <property type="match status" value="1"/>
</dbReference>
<dbReference type="Proteomes" id="UP000799539">
    <property type="component" value="Unassembled WGS sequence"/>
</dbReference>
<keyword evidence="3" id="KW-0560">Oxidoreductase</keyword>
<dbReference type="InterPro" id="IPR036291">
    <property type="entry name" value="NAD(P)-bd_dom_sf"/>
</dbReference>
<keyword evidence="2" id="KW-0521">NADP</keyword>
<dbReference type="SUPFAM" id="SSF51735">
    <property type="entry name" value="NAD(P)-binding Rossmann-fold domains"/>
    <property type="match status" value="1"/>
</dbReference>
<sequence>MAPNTEFTRRQAIPGDTAPDLSSLNGKSVVLTGGGSGIGEQYMRHFIAAGAFVTFSDIVVDRAEKLASELGPENVAFVPGNVLIWQDQVKLFKTAHEKSTSKTIDIVIANAGVGAIDDSITHIEDANGDPAEPELTTLKVNIVGVFYTVKLAMYYLPKQPSGDDRDRCIIMTSSLSGYLDHKYAPQYNASKHGVRAIMKSIRRSGPEENIRINLIAPWFIRTSLAPQEFWDEVRASGAEFCDIADAGKAATHLASDQRINGRALAIVPKSFHERGYFDLEVDDWNEENHLTAYQNGVVGANALVREEHAKQTMSDSSAAAAAALDQSTGSAIS</sequence>
<organism evidence="5 6">
    <name type="scientific">Cercospora zeae-maydis SCOH1-5</name>
    <dbReference type="NCBI Taxonomy" id="717836"/>
    <lineage>
        <taxon>Eukaryota</taxon>
        <taxon>Fungi</taxon>
        <taxon>Dikarya</taxon>
        <taxon>Ascomycota</taxon>
        <taxon>Pezizomycotina</taxon>
        <taxon>Dothideomycetes</taxon>
        <taxon>Dothideomycetidae</taxon>
        <taxon>Mycosphaerellales</taxon>
        <taxon>Mycosphaerellaceae</taxon>
        <taxon>Cercospora</taxon>
    </lineage>
</organism>
<reference evidence="5" key="1">
    <citation type="journal article" date="2020" name="Stud. Mycol.">
        <title>101 Dothideomycetes genomes: a test case for predicting lifestyles and emergence of pathogens.</title>
        <authorList>
            <person name="Haridas S."/>
            <person name="Albert R."/>
            <person name="Binder M."/>
            <person name="Bloem J."/>
            <person name="Labutti K."/>
            <person name="Salamov A."/>
            <person name="Andreopoulos B."/>
            <person name="Baker S."/>
            <person name="Barry K."/>
            <person name="Bills G."/>
            <person name="Bluhm B."/>
            <person name="Cannon C."/>
            <person name="Castanera R."/>
            <person name="Culley D."/>
            <person name="Daum C."/>
            <person name="Ezra D."/>
            <person name="Gonzalez J."/>
            <person name="Henrissat B."/>
            <person name="Kuo A."/>
            <person name="Liang C."/>
            <person name="Lipzen A."/>
            <person name="Lutzoni F."/>
            <person name="Magnuson J."/>
            <person name="Mondo S."/>
            <person name="Nolan M."/>
            <person name="Ohm R."/>
            <person name="Pangilinan J."/>
            <person name="Park H.-J."/>
            <person name="Ramirez L."/>
            <person name="Alfaro M."/>
            <person name="Sun H."/>
            <person name="Tritt A."/>
            <person name="Yoshinaga Y."/>
            <person name="Zwiers L.-H."/>
            <person name="Turgeon B."/>
            <person name="Goodwin S."/>
            <person name="Spatafora J."/>
            <person name="Crous P."/>
            <person name="Grigoriev I."/>
        </authorList>
    </citation>
    <scope>NUCLEOTIDE SEQUENCE</scope>
    <source>
        <strain evidence="5">SCOH1-5</strain>
    </source>
</reference>
<dbReference type="Gene3D" id="3.40.50.720">
    <property type="entry name" value="NAD(P)-binding Rossmann-like Domain"/>
    <property type="match status" value="1"/>
</dbReference>